<accession>A0ACC2QQE0</accession>
<dbReference type="Proteomes" id="UP001231649">
    <property type="component" value="Chromosome 14"/>
</dbReference>
<proteinExistence type="predicted"/>
<comment type="caution">
    <text evidence="1">The sequence shown here is derived from an EMBL/GenBank/DDBJ whole genome shotgun (WGS) entry which is preliminary data.</text>
</comment>
<evidence type="ECO:0000313" key="1">
    <source>
        <dbReference type="EMBL" id="KAJ8723048.1"/>
    </source>
</evidence>
<gene>
    <name evidence="1" type="ORF">PYW08_002960</name>
</gene>
<organism evidence="1 2">
    <name type="scientific">Mythimna loreyi</name>
    <dbReference type="NCBI Taxonomy" id="667449"/>
    <lineage>
        <taxon>Eukaryota</taxon>
        <taxon>Metazoa</taxon>
        <taxon>Ecdysozoa</taxon>
        <taxon>Arthropoda</taxon>
        <taxon>Hexapoda</taxon>
        <taxon>Insecta</taxon>
        <taxon>Pterygota</taxon>
        <taxon>Neoptera</taxon>
        <taxon>Endopterygota</taxon>
        <taxon>Lepidoptera</taxon>
        <taxon>Glossata</taxon>
        <taxon>Ditrysia</taxon>
        <taxon>Noctuoidea</taxon>
        <taxon>Noctuidae</taxon>
        <taxon>Noctuinae</taxon>
        <taxon>Hadenini</taxon>
        <taxon>Mythimna</taxon>
    </lineage>
</organism>
<protein>
    <submittedName>
        <fullName evidence="1">Uncharacterized protein</fullName>
    </submittedName>
</protein>
<name>A0ACC2QQE0_9NEOP</name>
<dbReference type="EMBL" id="CM056790">
    <property type="protein sequence ID" value="KAJ8723048.1"/>
    <property type="molecule type" value="Genomic_DNA"/>
</dbReference>
<evidence type="ECO:0000313" key="2">
    <source>
        <dbReference type="Proteomes" id="UP001231649"/>
    </source>
</evidence>
<keyword evidence="2" id="KW-1185">Reference proteome</keyword>
<sequence length="437" mass="47962">MCAARESGAVAGQTARQLAEAREQLGAARALAAERSAARDQLAARLRQADEAAAGMRDEVARLLRQVEAQEARVRQSVARHEDEARAAAAEGARLRSEAEALQGELRRAYNQLADANTTIDQMKLREATHIEEIQNLENIINNKNQHEREMEAEINSIKDCVRQLEMNKVEAQEQLSKSAQECGALRSALDELTRAADELRAGLAREQQQHRATRDADAARLAELGAAAAARARELDASTGTIARLMTDLRAESDARSRADAALAAARREHDADRDALKAKDDELAAQMTIILDMRGEKERLQERIQGMQNTIDNIQKELTGRLAAPKCADASEPPELDGGPRPGELYSFLSDGSVDGDALDVSAHLWAWRGGRRVVTSLVLQPHEVGRRFAALSRGGMRRVRDVRDVRAERLHAAQVCMNAHCTARKSTSVPCARF</sequence>
<reference evidence="1" key="1">
    <citation type="submission" date="2023-03" db="EMBL/GenBank/DDBJ databases">
        <title>Chromosome-level genomes of two armyworms, Mythimna separata and Mythimna loreyi, provide insights into the biosynthesis and reception of sex pheromones.</title>
        <authorList>
            <person name="Zhao H."/>
        </authorList>
    </citation>
    <scope>NUCLEOTIDE SEQUENCE</scope>
    <source>
        <strain evidence="1">BeijingLab</strain>
    </source>
</reference>